<protein>
    <submittedName>
        <fullName evidence="1">Uncharacterized protein</fullName>
    </submittedName>
</protein>
<name>A0A074ZMM6_OPIVI</name>
<proteinExistence type="predicted"/>
<evidence type="ECO:0000313" key="2">
    <source>
        <dbReference type="Proteomes" id="UP000054324"/>
    </source>
</evidence>
<dbReference type="Proteomes" id="UP000054324">
    <property type="component" value="Unassembled WGS sequence"/>
</dbReference>
<keyword evidence="2" id="KW-1185">Reference proteome</keyword>
<dbReference type="GeneID" id="20327757"/>
<evidence type="ECO:0000313" key="1">
    <source>
        <dbReference type="EMBL" id="KER28366.1"/>
    </source>
</evidence>
<feature type="non-terminal residue" evidence="1">
    <location>
        <position position="1"/>
    </location>
</feature>
<dbReference type="RefSeq" id="XP_009167876.1">
    <property type="nucleotide sequence ID" value="XM_009169612.1"/>
</dbReference>
<dbReference type="AlphaFoldDB" id="A0A074ZMM6"/>
<reference evidence="1 2" key="1">
    <citation type="submission" date="2013-11" db="EMBL/GenBank/DDBJ databases">
        <title>Opisthorchis viverrini - life in the bile duct.</title>
        <authorList>
            <person name="Young N.D."/>
            <person name="Nagarajan N."/>
            <person name="Lin S.J."/>
            <person name="Korhonen P.K."/>
            <person name="Jex A.R."/>
            <person name="Hall R.S."/>
            <person name="Safavi-Hemami H."/>
            <person name="Kaewkong W."/>
            <person name="Bertrand D."/>
            <person name="Gao S."/>
            <person name="Seet Q."/>
            <person name="Wongkham S."/>
            <person name="Teh B.T."/>
            <person name="Wongkham C."/>
            <person name="Intapan P.M."/>
            <person name="Maleewong W."/>
            <person name="Yang X."/>
            <person name="Hu M."/>
            <person name="Wang Z."/>
            <person name="Hofmann A."/>
            <person name="Sternberg P.W."/>
            <person name="Tan P."/>
            <person name="Wang J."/>
            <person name="Gasser R.B."/>
        </authorList>
    </citation>
    <scope>NUCLEOTIDE SEQUENCE [LARGE SCALE GENOMIC DNA]</scope>
</reference>
<dbReference type="CTD" id="20327757"/>
<sequence length="97" mass="10711">NTSLLPSLPVNDADFSGSVIIDADLRTPKETAFDSGLCADPALQASRLLFWSYRHYERSGTEVEDPFAHNAQLGWSGQWPNRSSIARITTGQSMGRR</sequence>
<dbReference type="KEGG" id="ovi:T265_13590"/>
<organism evidence="1 2">
    <name type="scientific">Opisthorchis viverrini</name>
    <name type="common">Southeast Asian liver fluke</name>
    <dbReference type="NCBI Taxonomy" id="6198"/>
    <lineage>
        <taxon>Eukaryota</taxon>
        <taxon>Metazoa</taxon>
        <taxon>Spiralia</taxon>
        <taxon>Lophotrochozoa</taxon>
        <taxon>Platyhelminthes</taxon>
        <taxon>Trematoda</taxon>
        <taxon>Digenea</taxon>
        <taxon>Opisthorchiida</taxon>
        <taxon>Opisthorchiata</taxon>
        <taxon>Opisthorchiidae</taxon>
        <taxon>Opisthorchis</taxon>
    </lineage>
</organism>
<dbReference type="EMBL" id="KL596700">
    <property type="protein sequence ID" value="KER28366.1"/>
    <property type="molecule type" value="Genomic_DNA"/>
</dbReference>
<gene>
    <name evidence="1" type="ORF">T265_13590</name>
</gene>
<accession>A0A074ZMM6</accession>